<protein>
    <submittedName>
        <fullName evidence="1">Uncharacterized protein</fullName>
    </submittedName>
</protein>
<dbReference type="EMBL" id="CM016556">
    <property type="protein sequence ID" value="TKW18523.1"/>
    <property type="molecule type" value="Genomic_DNA"/>
</dbReference>
<sequence length="63" mass="7709">MAARMEQMVQQRIEVERQRMEEENRMRMDQMFQYMQNFASSMGQSLSRHRCCSLHLSHPQLFL</sequence>
<keyword evidence="2" id="KW-1185">Reference proteome</keyword>
<name>A0A4U6UV28_SETVI</name>
<accession>A0A4U6UV28</accession>
<dbReference type="Proteomes" id="UP000298652">
    <property type="component" value="Chromosome 5"/>
</dbReference>
<organism evidence="1 2">
    <name type="scientific">Setaria viridis</name>
    <name type="common">Green bristlegrass</name>
    <name type="synonym">Setaria italica subsp. viridis</name>
    <dbReference type="NCBI Taxonomy" id="4556"/>
    <lineage>
        <taxon>Eukaryota</taxon>
        <taxon>Viridiplantae</taxon>
        <taxon>Streptophyta</taxon>
        <taxon>Embryophyta</taxon>
        <taxon>Tracheophyta</taxon>
        <taxon>Spermatophyta</taxon>
        <taxon>Magnoliopsida</taxon>
        <taxon>Liliopsida</taxon>
        <taxon>Poales</taxon>
        <taxon>Poaceae</taxon>
        <taxon>PACMAD clade</taxon>
        <taxon>Panicoideae</taxon>
        <taxon>Panicodae</taxon>
        <taxon>Paniceae</taxon>
        <taxon>Cenchrinae</taxon>
        <taxon>Setaria</taxon>
    </lineage>
</organism>
<proteinExistence type="predicted"/>
<gene>
    <name evidence="1" type="ORF">SEVIR_5G436501v2</name>
</gene>
<evidence type="ECO:0000313" key="1">
    <source>
        <dbReference type="EMBL" id="TKW18523.1"/>
    </source>
</evidence>
<reference evidence="1" key="1">
    <citation type="submission" date="2019-03" db="EMBL/GenBank/DDBJ databases">
        <title>WGS assembly of Setaria viridis.</title>
        <authorList>
            <person name="Huang P."/>
            <person name="Jenkins J."/>
            <person name="Grimwood J."/>
            <person name="Barry K."/>
            <person name="Healey A."/>
            <person name="Mamidi S."/>
            <person name="Sreedasyam A."/>
            <person name="Shu S."/>
            <person name="Feldman M."/>
            <person name="Wu J."/>
            <person name="Yu Y."/>
            <person name="Chen C."/>
            <person name="Johnson J."/>
            <person name="Rokhsar D."/>
            <person name="Baxter I."/>
            <person name="Schmutz J."/>
            <person name="Brutnell T."/>
            <person name="Kellogg E."/>
        </authorList>
    </citation>
    <scope>NUCLEOTIDE SEQUENCE [LARGE SCALE GENOMIC DNA]</scope>
</reference>
<dbReference type="Gramene" id="TKW18523">
    <property type="protein sequence ID" value="TKW18523"/>
    <property type="gene ID" value="SEVIR_5G436501v2"/>
</dbReference>
<evidence type="ECO:0000313" key="2">
    <source>
        <dbReference type="Proteomes" id="UP000298652"/>
    </source>
</evidence>
<dbReference type="AlphaFoldDB" id="A0A4U6UV28"/>